<dbReference type="EMBL" id="JAPXFL010000009">
    <property type="protein sequence ID" value="KAK9501309.1"/>
    <property type="molecule type" value="Genomic_DNA"/>
</dbReference>
<comment type="caution">
    <text evidence="2">The sequence shown here is derived from an EMBL/GenBank/DDBJ whole genome shotgun (WGS) entry which is preliminary data.</text>
</comment>
<feature type="compositionally biased region" description="Acidic residues" evidence="1">
    <location>
        <begin position="55"/>
        <end position="75"/>
    </location>
</feature>
<evidence type="ECO:0000256" key="1">
    <source>
        <dbReference type="SAM" id="MobiDB-lite"/>
    </source>
</evidence>
<reference evidence="2 3" key="1">
    <citation type="submission" date="2022-12" db="EMBL/GenBank/DDBJ databases">
        <title>Chromosome-level genome assembly of true bugs.</title>
        <authorList>
            <person name="Ma L."/>
            <person name="Li H."/>
        </authorList>
    </citation>
    <scope>NUCLEOTIDE SEQUENCE [LARGE SCALE GENOMIC DNA]</scope>
    <source>
        <strain evidence="2">Lab_2022b</strain>
    </source>
</reference>
<dbReference type="AlphaFoldDB" id="A0AAW1CYE4"/>
<accession>A0AAW1CYE4</accession>
<protein>
    <submittedName>
        <fullName evidence="2">Uncharacterized protein</fullName>
    </submittedName>
</protein>
<organism evidence="2 3">
    <name type="scientific">Rhynocoris fuscipes</name>
    <dbReference type="NCBI Taxonomy" id="488301"/>
    <lineage>
        <taxon>Eukaryota</taxon>
        <taxon>Metazoa</taxon>
        <taxon>Ecdysozoa</taxon>
        <taxon>Arthropoda</taxon>
        <taxon>Hexapoda</taxon>
        <taxon>Insecta</taxon>
        <taxon>Pterygota</taxon>
        <taxon>Neoptera</taxon>
        <taxon>Paraneoptera</taxon>
        <taxon>Hemiptera</taxon>
        <taxon>Heteroptera</taxon>
        <taxon>Panheteroptera</taxon>
        <taxon>Cimicomorpha</taxon>
        <taxon>Reduviidae</taxon>
        <taxon>Harpactorinae</taxon>
        <taxon>Harpactorini</taxon>
        <taxon>Rhynocoris</taxon>
    </lineage>
</organism>
<keyword evidence="3" id="KW-1185">Reference proteome</keyword>
<name>A0AAW1CYE4_9HEMI</name>
<sequence length="146" mass="15684">MTVLKISRMDERKSPERSSPKTGISFSVAALLADTRPRQINNKSPLATPTAVDEHTDDEVEEEVESTEEDVDVEEEKSPPPPTFAAAAAAAAAYSAAGLPPHSAPWGVHPFPGAPVFPSFHGPLSSSPGKSTKKKNIQFINYNLYK</sequence>
<gene>
    <name evidence="2" type="ORF">O3M35_012047</name>
</gene>
<evidence type="ECO:0000313" key="2">
    <source>
        <dbReference type="EMBL" id="KAK9501309.1"/>
    </source>
</evidence>
<feature type="compositionally biased region" description="Polar residues" evidence="1">
    <location>
        <begin position="38"/>
        <end position="47"/>
    </location>
</feature>
<feature type="region of interest" description="Disordered" evidence="1">
    <location>
        <begin position="1"/>
        <end position="84"/>
    </location>
</feature>
<dbReference type="Proteomes" id="UP001461498">
    <property type="component" value="Unassembled WGS sequence"/>
</dbReference>
<feature type="compositionally biased region" description="Basic and acidic residues" evidence="1">
    <location>
        <begin position="7"/>
        <end position="19"/>
    </location>
</feature>
<evidence type="ECO:0000313" key="3">
    <source>
        <dbReference type="Proteomes" id="UP001461498"/>
    </source>
</evidence>
<proteinExistence type="predicted"/>